<gene>
    <name evidence="1" type="ORF">BCR44DRAFT_399787</name>
</gene>
<protein>
    <submittedName>
        <fullName evidence="1">Uncharacterized protein</fullName>
    </submittedName>
</protein>
<name>A0A1Y2I3N3_9FUNG</name>
<organism evidence="1 2">
    <name type="scientific">Catenaria anguillulae PL171</name>
    <dbReference type="NCBI Taxonomy" id="765915"/>
    <lineage>
        <taxon>Eukaryota</taxon>
        <taxon>Fungi</taxon>
        <taxon>Fungi incertae sedis</taxon>
        <taxon>Blastocladiomycota</taxon>
        <taxon>Blastocladiomycetes</taxon>
        <taxon>Blastocladiales</taxon>
        <taxon>Catenariaceae</taxon>
        <taxon>Catenaria</taxon>
    </lineage>
</organism>
<reference evidence="1 2" key="1">
    <citation type="submission" date="2016-07" db="EMBL/GenBank/DDBJ databases">
        <title>Pervasive Adenine N6-methylation of Active Genes in Fungi.</title>
        <authorList>
            <consortium name="DOE Joint Genome Institute"/>
            <person name="Mondo S.J."/>
            <person name="Dannebaum R.O."/>
            <person name="Kuo R.C."/>
            <person name="Labutti K."/>
            <person name="Haridas S."/>
            <person name="Kuo A."/>
            <person name="Salamov A."/>
            <person name="Ahrendt S.R."/>
            <person name="Lipzen A."/>
            <person name="Sullivan W."/>
            <person name="Andreopoulos W.B."/>
            <person name="Clum A."/>
            <person name="Lindquist E."/>
            <person name="Daum C."/>
            <person name="Ramamoorthy G.K."/>
            <person name="Gryganskyi A."/>
            <person name="Culley D."/>
            <person name="Magnuson J.K."/>
            <person name="James T.Y."/>
            <person name="O'Malley M.A."/>
            <person name="Stajich J.E."/>
            <person name="Spatafora J.W."/>
            <person name="Visel A."/>
            <person name="Grigoriev I.V."/>
        </authorList>
    </citation>
    <scope>NUCLEOTIDE SEQUENCE [LARGE SCALE GENOMIC DNA]</scope>
    <source>
        <strain evidence="1 2">PL171</strain>
    </source>
</reference>
<keyword evidence="2" id="KW-1185">Reference proteome</keyword>
<accession>A0A1Y2I3N3</accession>
<comment type="caution">
    <text evidence="1">The sequence shown here is derived from an EMBL/GenBank/DDBJ whole genome shotgun (WGS) entry which is preliminary data.</text>
</comment>
<dbReference type="EMBL" id="MCFL01000001">
    <property type="protein sequence ID" value="ORZ41476.1"/>
    <property type="molecule type" value="Genomic_DNA"/>
</dbReference>
<evidence type="ECO:0000313" key="1">
    <source>
        <dbReference type="EMBL" id="ORZ41476.1"/>
    </source>
</evidence>
<dbReference type="AlphaFoldDB" id="A0A1Y2I3N3"/>
<proteinExistence type="predicted"/>
<dbReference type="Proteomes" id="UP000193411">
    <property type="component" value="Unassembled WGS sequence"/>
</dbReference>
<sequence length="210" mass="23449">MWAPAVSTHLPRCSLLCPSIIKTFVPRSGHPLLIYGPRMVRLGGILLASSQSFVIVNRCHVESNHYSTNLIQVDMCLLLHSGFTTGPPFESKTCHLQQCSSSMPHCNSGFGWFFLSCLHISSQSYPVYCILTLCDIQASVAQSKGTSQGTWRSGPPSDMDSRDRYLNLGSFECLNAVGNGYMCERMRDSAGHFSTLILRMRDWHVYCLPY</sequence>
<evidence type="ECO:0000313" key="2">
    <source>
        <dbReference type="Proteomes" id="UP000193411"/>
    </source>
</evidence>